<keyword evidence="8" id="KW-0391">Immunity</keyword>
<evidence type="ECO:0000256" key="3">
    <source>
        <dbReference type="ARBA" id="ARBA00022588"/>
    </source>
</evidence>
<evidence type="ECO:0000256" key="6">
    <source>
        <dbReference type="ARBA" id="ARBA00022729"/>
    </source>
</evidence>
<feature type="transmembrane region" description="Helical" evidence="14">
    <location>
        <begin position="745"/>
        <end position="765"/>
    </location>
</feature>
<dbReference type="GO" id="GO:0005886">
    <property type="term" value="C:plasma membrane"/>
    <property type="evidence" value="ECO:0007669"/>
    <property type="project" value="TreeGrafter"/>
</dbReference>
<dbReference type="SMART" id="SM00255">
    <property type="entry name" value="TIR"/>
    <property type="match status" value="1"/>
</dbReference>
<evidence type="ECO:0000256" key="2">
    <source>
        <dbReference type="ARBA" id="ARBA00009634"/>
    </source>
</evidence>
<dbReference type="PRINTS" id="PR01537">
    <property type="entry name" value="INTRLKN1R1F"/>
</dbReference>
<protein>
    <submittedName>
        <fullName evidence="16">Toll2</fullName>
    </submittedName>
</protein>
<dbReference type="PANTHER" id="PTHR24365">
    <property type="entry name" value="TOLL-LIKE RECEPTOR"/>
    <property type="match status" value="1"/>
</dbReference>
<dbReference type="Pfam" id="PF13855">
    <property type="entry name" value="LRR_8"/>
    <property type="match status" value="3"/>
</dbReference>
<proteinExistence type="evidence at transcript level"/>
<evidence type="ECO:0000256" key="9">
    <source>
        <dbReference type="ARBA" id="ARBA00022989"/>
    </source>
</evidence>
<evidence type="ECO:0000256" key="13">
    <source>
        <dbReference type="SAM" id="MobiDB-lite"/>
    </source>
</evidence>
<keyword evidence="10 14" id="KW-0472">Membrane</keyword>
<keyword evidence="4" id="KW-0433">Leucine-rich repeat</keyword>
<dbReference type="InterPro" id="IPR000157">
    <property type="entry name" value="TIR_dom"/>
</dbReference>
<comment type="subcellular location">
    <subcellularLocation>
        <location evidence="1">Membrane</location>
        <topology evidence="1">Single-pass type I membrane protein</topology>
    </subcellularLocation>
</comment>
<evidence type="ECO:0000256" key="12">
    <source>
        <dbReference type="ARBA" id="ARBA00023180"/>
    </source>
</evidence>
<feature type="region of interest" description="Disordered" evidence="13">
    <location>
        <begin position="950"/>
        <end position="991"/>
    </location>
</feature>
<accession>A0AAU7L216</accession>
<dbReference type="SUPFAM" id="SSF52058">
    <property type="entry name" value="L domain-like"/>
    <property type="match status" value="2"/>
</dbReference>
<feature type="compositionally biased region" description="Low complexity" evidence="13">
    <location>
        <begin position="950"/>
        <end position="971"/>
    </location>
</feature>
<dbReference type="InterPro" id="IPR035897">
    <property type="entry name" value="Toll_tir_struct_dom_sf"/>
</dbReference>
<dbReference type="SUPFAM" id="SSF52200">
    <property type="entry name" value="Toll/Interleukin receptor TIR domain"/>
    <property type="match status" value="1"/>
</dbReference>
<dbReference type="Pfam" id="PF01582">
    <property type="entry name" value="TIR"/>
    <property type="match status" value="1"/>
</dbReference>
<feature type="compositionally biased region" description="Pro residues" evidence="13">
    <location>
        <begin position="972"/>
        <end position="982"/>
    </location>
</feature>
<evidence type="ECO:0000256" key="5">
    <source>
        <dbReference type="ARBA" id="ARBA00022692"/>
    </source>
</evidence>
<feature type="domain" description="TIR" evidence="15">
    <location>
        <begin position="792"/>
        <end position="931"/>
    </location>
</feature>
<keyword evidence="6" id="KW-0732">Signal</keyword>
<evidence type="ECO:0000313" key="16">
    <source>
        <dbReference type="EMBL" id="XBO81859.1"/>
    </source>
</evidence>
<keyword evidence="7" id="KW-0677">Repeat</keyword>
<dbReference type="GO" id="GO:0045087">
    <property type="term" value="P:innate immune response"/>
    <property type="evidence" value="ECO:0007669"/>
    <property type="project" value="UniProtKB-KW"/>
</dbReference>
<sequence length="1005" mass="114235">MKEELREELQEDVRELKSRCTFLPVGQVDSRSLTLPDSLNTHLAEVKAKHSNFSEVSVGSPYGPRLPEGCYRMLSAEDDRSVITCSGSNLTVIPEFRVRRINQLYFRDTAILKVTHDQIANLPRTLNGLAFSDGVLTFFDGRTLKYVEDLTMLSLKNNFVSGWSFAMVFQDDNNPNYTHSLRHLDLQKNYLSYPPDPMGSEPVKMPYLETIGLNHNPLCYLPEKLFKPLRNSPVRRLYMKNCSLCDFHGQPLSYLRHLEVLDLSANTGMDVSQIARFLKPLKDGQLRELYLAQNNYATVPKTALSLVNATLEKLDLHAAAFTCLDNTSFPMMPRLKILNLMYSRIYSIEEQTFATLPMLEELYLDGNYLQSFPAAVLLPSLRKLSMIENPTYTGGDASRSFNMGNVNLSKMKNLLSLALDKVQLTEVKNTYFLGLYELLNLSMVDCHITTIEPYSFRNLTKLQTLYLDKNSLTLMANETFRGLRNLKNLSLTKNNIAFFSRDIIYHLWAGVGKPTVDTRDTRSATVKDSWPGSDPLSYARAFEDLVVTFGKNRVTLPEGREATLQREYAASQGALTEDGGKEPTAYFPFGGLENLQYLWLSDNQIRCLVPEIFRDLVNLEVLNLGYNEIDQWYEPILQRSQKLTFLSLEKNSVKVLTEAMVEDLQIKSLESINLKNNILLCNCSLAFFNGSLDTSIFVDFSSYDCCKNNKYYNVSVVLQELDCPDDSASKGDDDPEAATVLEMKLVIGIVVALPAVVVFAFLVIYKRRWYIRYIVYSMKSGMKMYKEDDDSYLYDTFVCYSQADRQWVFEHLLRKLEDMAKYRVCVHERDFAVGQEITENIIYSVEKSRKVIVVLTPSFVASSWCMFELQMASNKILDEKKSKLILILLEEIPAKDQSKKLRLLLKTRTYITWEKSEEQHRFFWARLFRAIAKPSDTEGLRTVSSSAELVGSSSTSSSTSGSLESSSSSVSPFPPPSPPPPSSSSSLAPYTNFTLDESDVTNIHL</sequence>
<evidence type="ECO:0000256" key="10">
    <source>
        <dbReference type="ARBA" id="ARBA00023136"/>
    </source>
</evidence>
<evidence type="ECO:0000256" key="8">
    <source>
        <dbReference type="ARBA" id="ARBA00022859"/>
    </source>
</evidence>
<dbReference type="FunFam" id="3.40.50.10140:FF:000001">
    <property type="entry name" value="Toll-like receptor 2"/>
    <property type="match status" value="1"/>
</dbReference>
<dbReference type="Gene3D" id="3.80.10.10">
    <property type="entry name" value="Ribonuclease Inhibitor"/>
    <property type="match status" value="4"/>
</dbReference>
<evidence type="ECO:0000256" key="14">
    <source>
        <dbReference type="SAM" id="Phobius"/>
    </source>
</evidence>
<keyword evidence="9 14" id="KW-1133">Transmembrane helix</keyword>
<dbReference type="SMART" id="SM00369">
    <property type="entry name" value="LRR_TYP"/>
    <property type="match status" value="9"/>
</dbReference>
<evidence type="ECO:0000256" key="1">
    <source>
        <dbReference type="ARBA" id="ARBA00004479"/>
    </source>
</evidence>
<dbReference type="GO" id="GO:0007165">
    <property type="term" value="P:signal transduction"/>
    <property type="evidence" value="ECO:0007669"/>
    <property type="project" value="InterPro"/>
</dbReference>
<dbReference type="Gene3D" id="3.40.50.10140">
    <property type="entry name" value="Toll/interleukin-1 receptor homology (TIR) domain"/>
    <property type="match status" value="1"/>
</dbReference>
<reference evidence="16" key="1">
    <citation type="submission" date="2024-05" db="EMBL/GenBank/DDBJ databases">
        <title>Regulation of AMPs expression by Six Tolls in stomach during WSSV infection in Macrobrachium nipponense.</title>
        <authorList>
            <person name="Zheng L."/>
            <person name="Ren Q."/>
        </authorList>
    </citation>
    <scope>NUCLEOTIDE SEQUENCE</scope>
</reference>
<evidence type="ECO:0000256" key="7">
    <source>
        <dbReference type="ARBA" id="ARBA00022737"/>
    </source>
</evidence>
<dbReference type="InterPro" id="IPR032675">
    <property type="entry name" value="LRR_dom_sf"/>
</dbReference>
<dbReference type="PROSITE" id="PS51450">
    <property type="entry name" value="LRR"/>
    <property type="match status" value="1"/>
</dbReference>
<name>A0AAU7L216_MACNP</name>
<dbReference type="EMBL" id="PP842886">
    <property type="protein sequence ID" value="XBO81859.1"/>
    <property type="molecule type" value="mRNA"/>
</dbReference>
<evidence type="ECO:0000256" key="4">
    <source>
        <dbReference type="ARBA" id="ARBA00022614"/>
    </source>
</evidence>
<keyword evidence="5 14" id="KW-0812">Transmembrane</keyword>
<evidence type="ECO:0000256" key="11">
    <source>
        <dbReference type="ARBA" id="ARBA00023170"/>
    </source>
</evidence>
<dbReference type="PROSITE" id="PS50104">
    <property type="entry name" value="TIR"/>
    <property type="match status" value="1"/>
</dbReference>
<keyword evidence="11" id="KW-0675">Receptor</keyword>
<evidence type="ECO:0000259" key="15">
    <source>
        <dbReference type="PROSITE" id="PS50104"/>
    </source>
</evidence>
<organism evidence="16">
    <name type="scientific">Macrobrachium nipponense</name>
    <name type="common">Oriental river shrimp</name>
    <name type="synonym">Palaemon nipponensis</name>
    <dbReference type="NCBI Taxonomy" id="159736"/>
    <lineage>
        <taxon>Eukaryota</taxon>
        <taxon>Metazoa</taxon>
        <taxon>Ecdysozoa</taxon>
        <taxon>Arthropoda</taxon>
        <taxon>Crustacea</taxon>
        <taxon>Multicrustacea</taxon>
        <taxon>Malacostraca</taxon>
        <taxon>Eumalacostraca</taxon>
        <taxon>Eucarida</taxon>
        <taxon>Decapoda</taxon>
        <taxon>Pleocyemata</taxon>
        <taxon>Caridea</taxon>
        <taxon>Palaemonoidea</taxon>
        <taxon>Palaemonidae</taxon>
        <taxon>Macrobrachium</taxon>
    </lineage>
</organism>
<keyword evidence="3" id="KW-0399">Innate immunity</keyword>
<keyword evidence="12" id="KW-0325">Glycoprotein</keyword>
<dbReference type="PANTHER" id="PTHR24365:SF530">
    <property type="entry name" value="MSTPROX-RELATED"/>
    <property type="match status" value="1"/>
</dbReference>
<dbReference type="InterPro" id="IPR003591">
    <property type="entry name" value="Leu-rich_rpt_typical-subtyp"/>
</dbReference>
<dbReference type="GO" id="GO:0038023">
    <property type="term" value="F:signaling receptor activity"/>
    <property type="evidence" value="ECO:0007669"/>
    <property type="project" value="TreeGrafter"/>
</dbReference>
<dbReference type="AlphaFoldDB" id="A0AAU7L216"/>
<dbReference type="InterPro" id="IPR001611">
    <property type="entry name" value="Leu-rich_rpt"/>
</dbReference>
<comment type="similarity">
    <text evidence="2">Belongs to the Toll-like receptor family.</text>
</comment>